<evidence type="ECO:0000256" key="2">
    <source>
        <dbReference type="ARBA" id="ARBA00038358"/>
    </source>
</evidence>
<dbReference type="GO" id="GO:0052757">
    <property type="term" value="F:chondroitin hydrolase activity"/>
    <property type="evidence" value="ECO:0007669"/>
    <property type="project" value="TreeGrafter"/>
</dbReference>
<keyword evidence="1 3" id="KW-0378">Hydrolase</keyword>
<dbReference type="KEGG" id="acel:acsn021_07850"/>
<dbReference type="InterPro" id="IPR012341">
    <property type="entry name" value="6hp_glycosidase-like_sf"/>
</dbReference>
<proteinExistence type="inferred from homology"/>
<dbReference type="Gene3D" id="1.50.10.10">
    <property type="match status" value="1"/>
</dbReference>
<dbReference type="EMBL" id="AP023367">
    <property type="protein sequence ID" value="BCJ93216.1"/>
    <property type="molecule type" value="Genomic_DNA"/>
</dbReference>
<keyword evidence="4" id="KW-1185">Reference proteome</keyword>
<dbReference type="AlphaFoldDB" id="A0A6S6QU64"/>
<dbReference type="GO" id="GO:0000272">
    <property type="term" value="P:polysaccharide catabolic process"/>
    <property type="evidence" value="ECO:0007669"/>
    <property type="project" value="TreeGrafter"/>
</dbReference>
<dbReference type="InterPro" id="IPR052369">
    <property type="entry name" value="UG_Glycosaminoglycan_Hydrolase"/>
</dbReference>
<dbReference type="SUPFAM" id="SSF48208">
    <property type="entry name" value="Six-hairpin glycosidases"/>
    <property type="match status" value="1"/>
</dbReference>
<sequence>MNNLLQEKDQRWLEETRNKIVEKMRWVSEKSRDKIPYTTINGEHDDKSRKDVTWNQDDGINWWTNGFWGGMMWQLYHETGEEKFAKIAKISVEKLDQCFVEYYGLHHDVGFMWLPTAVADYRITGNIDSRRRGLHAANLLAGRFNPVGKFIRAWNDNDRNDTRGWAIIDCLFNIPLLYWATEETKDPRFKQIAMMHADTAMEHFIRPDGSSNHIIEFDLDNGQVVKTYGGQGYENGSAWTRGQSWAMYGFILSYIHTGKIEYLDTAKRVAHYFIANIPESGIIPVDFRQPKEPAWEDSTAAAIAAGALIEIAKQVGELEQDMYINAALKLLKTLSEKRCDWTTAIDSIVQNCSSAYHVKEHHMSIIYGDYYFMEAIFKLKGNDIFLW</sequence>
<protein>
    <submittedName>
        <fullName evidence="3">Glycosyl hydrolase family 88</fullName>
    </submittedName>
</protein>
<dbReference type="Pfam" id="PF07470">
    <property type="entry name" value="Glyco_hydro_88"/>
    <property type="match status" value="1"/>
</dbReference>
<name>A0A6S6QU64_9FIRM</name>
<evidence type="ECO:0000313" key="3">
    <source>
        <dbReference type="EMBL" id="BCJ93216.1"/>
    </source>
</evidence>
<evidence type="ECO:0000256" key="1">
    <source>
        <dbReference type="ARBA" id="ARBA00022801"/>
    </source>
</evidence>
<evidence type="ECO:0000313" key="4">
    <source>
        <dbReference type="Proteomes" id="UP000515561"/>
    </source>
</evidence>
<dbReference type="PANTHER" id="PTHR36845">
    <property type="entry name" value="HYDROLASE, PUTATIVE (AFU_ORTHOLOGUE AFUA_7G05090)-RELATED"/>
    <property type="match status" value="1"/>
</dbReference>
<comment type="similarity">
    <text evidence="2">Belongs to the glycosyl hydrolase 88 family.</text>
</comment>
<dbReference type="InterPro" id="IPR010905">
    <property type="entry name" value="Glyco_hydro_88"/>
</dbReference>
<reference evidence="3 4" key="1">
    <citation type="journal article" date="2016" name="Int. J. Syst. Evol. Microbiol.">
        <title>Descriptions of Anaerotaenia torta gen. nov., sp. nov. and Anaerocolumna cellulosilytica gen. nov., sp. nov. isolated from a methanogenic reactor of cattle waste.</title>
        <authorList>
            <person name="Uek A."/>
            <person name="Ohtaki Y."/>
            <person name="Kaku N."/>
            <person name="Ueki K."/>
        </authorList>
    </citation>
    <scope>NUCLEOTIDE SEQUENCE [LARGE SCALE GENOMIC DNA]</scope>
    <source>
        <strain evidence="3 4">SN021</strain>
    </source>
</reference>
<organism evidence="3 4">
    <name type="scientific">Anaerocolumna cellulosilytica</name>
    <dbReference type="NCBI Taxonomy" id="433286"/>
    <lineage>
        <taxon>Bacteria</taxon>
        <taxon>Bacillati</taxon>
        <taxon>Bacillota</taxon>
        <taxon>Clostridia</taxon>
        <taxon>Lachnospirales</taxon>
        <taxon>Lachnospiraceae</taxon>
        <taxon>Anaerocolumna</taxon>
    </lineage>
</organism>
<dbReference type="Proteomes" id="UP000515561">
    <property type="component" value="Chromosome"/>
</dbReference>
<dbReference type="PANTHER" id="PTHR36845:SF1">
    <property type="entry name" value="HYDROLASE, PUTATIVE (AFU_ORTHOLOGUE AFUA_7G05090)-RELATED"/>
    <property type="match status" value="1"/>
</dbReference>
<dbReference type="InterPro" id="IPR008928">
    <property type="entry name" value="6-hairpin_glycosidase_sf"/>
</dbReference>
<accession>A0A6S6QU64</accession>
<dbReference type="RefSeq" id="WP_184095145.1">
    <property type="nucleotide sequence ID" value="NZ_AP023367.1"/>
</dbReference>
<gene>
    <name evidence="3" type="ORF">acsn021_07850</name>
</gene>